<dbReference type="EMBL" id="JAEUBG010001423">
    <property type="protein sequence ID" value="KAH3686478.1"/>
    <property type="molecule type" value="Genomic_DNA"/>
</dbReference>
<keyword evidence="2" id="KW-1185">Reference proteome</keyword>
<protein>
    <submittedName>
        <fullName evidence="1">Uncharacterized protein</fullName>
    </submittedName>
</protein>
<feature type="non-terminal residue" evidence="1">
    <location>
        <position position="1"/>
    </location>
</feature>
<organism evidence="1 2">
    <name type="scientific">Wickerhamomyces pijperi</name>
    <name type="common">Yeast</name>
    <name type="synonym">Pichia pijperi</name>
    <dbReference type="NCBI Taxonomy" id="599730"/>
    <lineage>
        <taxon>Eukaryota</taxon>
        <taxon>Fungi</taxon>
        <taxon>Dikarya</taxon>
        <taxon>Ascomycota</taxon>
        <taxon>Saccharomycotina</taxon>
        <taxon>Saccharomycetes</taxon>
        <taxon>Phaffomycetales</taxon>
        <taxon>Wickerhamomycetaceae</taxon>
        <taxon>Wickerhamomyces</taxon>
    </lineage>
</organism>
<evidence type="ECO:0000313" key="1">
    <source>
        <dbReference type="EMBL" id="KAH3686478.1"/>
    </source>
</evidence>
<sequence length="149" mass="16234">KGWPLGVSNTATISGPIQALMTIKMKNPKIQQLVMAPSIPIGTFLVGFFTSSDMCTHESNPPMVQQAVMNPNWKKAQPGVQLDKFSTSPKMNLASLKPTVLAVPIGRATKKMITSKLLATMEVVCNLEKFLEDKQHSNSSKTRAPIKTP</sequence>
<accession>A0A9P8TNV1</accession>
<dbReference type="Proteomes" id="UP000774326">
    <property type="component" value="Unassembled WGS sequence"/>
</dbReference>
<evidence type="ECO:0000313" key="2">
    <source>
        <dbReference type="Proteomes" id="UP000774326"/>
    </source>
</evidence>
<proteinExistence type="predicted"/>
<comment type="caution">
    <text evidence="1">The sequence shown here is derived from an EMBL/GenBank/DDBJ whole genome shotgun (WGS) entry which is preliminary data.</text>
</comment>
<reference evidence="1" key="2">
    <citation type="submission" date="2021-01" db="EMBL/GenBank/DDBJ databases">
        <authorList>
            <person name="Schikora-Tamarit M.A."/>
        </authorList>
    </citation>
    <scope>NUCLEOTIDE SEQUENCE</scope>
    <source>
        <strain evidence="1">CBS2887</strain>
    </source>
</reference>
<name>A0A9P8TNV1_WICPI</name>
<reference evidence="1" key="1">
    <citation type="journal article" date="2021" name="Open Biol.">
        <title>Shared evolutionary footprints suggest mitochondrial oxidative damage underlies multiple complex I losses in fungi.</title>
        <authorList>
            <person name="Schikora-Tamarit M.A."/>
            <person name="Marcet-Houben M."/>
            <person name="Nosek J."/>
            <person name="Gabaldon T."/>
        </authorList>
    </citation>
    <scope>NUCLEOTIDE SEQUENCE</scope>
    <source>
        <strain evidence="1">CBS2887</strain>
    </source>
</reference>
<dbReference type="AlphaFoldDB" id="A0A9P8TNV1"/>
<gene>
    <name evidence="1" type="ORF">WICPIJ_002547</name>
</gene>